<feature type="transmembrane region" description="Helical" evidence="17">
    <location>
        <begin position="959"/>
        <end position="982"/>
    </location>
</feature>
<evidence type="ECO:0000256" key="14">
    <source>
        <dbReference type="ARBA" id="ARBA00024220"/>
    </source>
</evidence>
<feature type="domain" description="ABC transporter" evidence="18">
    <location>
        <begin position="1236"/>
        <end position="1470"/>
    </location>
</feature>
<dbReference type="InterPro" id="IPR003593">
    <property type="entry name" value="AAA+_ATPase"/>
</dbReference>
<dbReference type="PROSITE" id="PS50929">
    <property type="entry name" value="ABC_TM1F"/>
    <property type="match status" value="2"/>
</dbReference>
<comment type="subcellular location">
    <subcellularLocation>
        <location evidence="2">Cell membrane</location>
        <topology evidence="2">Multi-pass membrane protein</topology>
    </subcellularLocation>
    <subcellularLocation>
        <location evidence="1">Vacuole membrane</location>
        <topology evidence="1">Multi-pass membrane protein</topology>
    </subcellularLocation>
</comment>
<dbReference type="GO" id="GO:0005524">
    <property type="term" value="F:ATP binding"/>
    <property type="evidence" value="ECO:0007669"/>
    <property type="project" value="UniProtKB-KW"/>
</dbReference>
<feature type="transmembrane region" description="Helical" evidence="17">
    <location>
        <begin position="425"/>
        <end position="446"/>
    </location>
</feature>
<dbReference type="PANTHER" id="PTHR24223">
    <property type="entry name" value="ATP-BINDING CASSETTE SUB-FAMILY C"/>
    <property type="match status" value="1"/>
</dbReference>
<feature type="compositionally biased region" description="Basic and acidic residues" evidence="16">
    <location>
        <begin position="859"/>
        <end position="875"/>
    </location>
</feature>
<evidence type="ECO:0000256" key="5">
    <source>
        <dbReference type="ARBA" id="ARBA00022475"/>
    </source>
</evidence>
<reference evidence="20 22" key="2">
    <citation type="journal article" date="2013" name="Nature">
        <title>Insights into bilaterian evolution from three spiralian genomes.</title>
        <authorList>
            <person name="Simakov O."/>
            <person name="Marletaz F."/>
            <person name="Cho S.J."/>
            <person name="Edsinger-Gonzales E."/>
            <person name="Havlak P."/>
            <person name="Hellsten U."/>
            <person name="Kuo D.H."/>
            <person name="Larsson T."/>
            <person name="Lv J."/>
            <person name="Arendt D."/>
            <person name="Savage R."/>
            <person name="Osoegawa K."/>
            <person name="de Jong P."/>
            <person name="Grimwood J."/>
            <person name="Chapman J.A."/>
            <person name="Shapiro H."/>
            <person name="Aerts A."/>
            <person name="Otillar R.P."/>
            <person name="Terry A.Y."/>
            <person name="Boore J.L."/>
            <person name="Grigoriev I.V."/>
            <person name="Lindberg D.R."/>
            <person name="Seaver E.C."/>
            <person name="Weisblat D.A."/>
            <person name="Putnam N.H."/>
            <person name="Rokhsar D.S."/>
        </authorList>
    </citation>
    <scope>NUCLEOTIDE SEQUENCE</scope>
    <source>
        <strain evidence="20 22">I ESC-2004</strain>
    </source>
</reference>
<feature type="transmembrane region" description="Helical" evidence="17">
    <location>
        <begin position="285"/>
        <end position="305"/>
    </location>
</feature>
<feature type="transmembrane region" description="Helical" evidence="17">
    <location>
        <begin position="502"/>
        <end position="531"/>
    </location>
</feature>
<dbReference type="GO" id="GO:0005774">
    <property type="term" value="C:vacuolar membrane"/>
    <property type="evidence" value="ECO:0007669"/>
    <property type="project" value="UniProtKB-SubCell"/>
</dbReference>
<dbReference type="PANTHER" id="PTHR24223:SF454">
    <property type="match status" value="1"/>
</dbReference>
<feature type="transmembrane region" description="Helical" evidence="17">
    <location>
        <begin position="900"/>
        <end position="923"/>
    </location>
</feature>
<proteinExistence type="inferred from homology"/>
<accession>R7VJB8</accession>
<dbReference type="FunFam" id="3.40.50.300:FF:000293">
    <property type="entry name" value="ATP binding cassette subfamily C member 1"/>
    <property type="match status" value="1"/>
</dbReference>
<feature type="transmembrane region" description="Helical" evidence="17">
    <location>
        <begin position="325"/>
        <end position="345"/>
    </location>
</feature>
<evidence type="ECO:0000256" key="13">
    <source>
        <dbReference type="ARBA" id="ARBA00023136"/>
    </source>
</evidence>
<feature type="transmembrane region" description="Helical" evidence="17">
    <location>
        <begin position="1146"/>
        <end position="1164"/>
    </location>
</feature>
<evidence type="ECO:0000256" key="8">
    <source>
        <dbReference type="ARBA" id="ARBA00022737"/>
    </source>
</evidence>
<dbReference type="SUPFAM" id="SSF90123">
    <property type="entry name" value="ABC transporter transmembrane region"/>
    <property type="match status" value="2"/>
</dbReference>
<dbReference type="HOGENOM" id="CLU_000604_27_3_1"/>
<evidence type="ECO:0000256" key="4">
    <source>
        <dbReference type="ARBA" id="ARBA00022448"/>
    </source>
</evidence>
<dbReference type="GO" id="GO:0005886">
    <property type="term" value="C:plasma membrane"/>
    <property type="evidence" value="ECO:0007669"/>
    <property type="project" value="UniProtKB-SubCell"/>
</dbReference>
<gene>
    <name evidence="20" type="ORF">CAPTEDRAFT_229313</name>
</gene>
<dbReference type="EC" id="7.6.2.3" evidence="14"/>
<keyword evidence="6" id="KW-0926">Vacuole</keyword>
<keyword evidence="22" id="KW-1185">Reference proteome</keyword>
<keyword evidence="9" id="KW-0547">Nucleotide-binding</keyword>
<dbReference type="OrthoDB" id="6500128at2759"/>
<evidence type="ECO:0000256" key="17">
    <source>
        <dbReference type="SAM" id="Phobius"/>
    </source>
</evidence>
<evidence type="ECO:0000259" key="19">
    <source>
        <dbReference type="PROSITE" id="PS50929"/>
    </source>
</evidence>
<sequence>MALFQNCTVIWDAPHPVFPLCFQDSACVWGPCGFLLLTSVFYLPIINFQYLTNPSPTSRLFVAKQVICLLLVAVALANLFKTAFEMSNHLNPPILSLISPIVQAVTFLVVMLSIHFERQKGFITSGVLFIFWTLFAVAGIIPFYSKVLEAVHEHPLVDEFRFITFFLHYALVLVQLILCCFTDSAPRMYGNFSNREMCPEVSASFISRITFFWINSLVRTGYKKSLKEEDVWALNPRDITSNTFHPFEKQWKKELQKCNWKASLKKAIPDPSLFATLTKVYGPTLLIAHLCKFVCDLLTFVGPMLQSLLIEYTETPDMPEWKGYLYAALFFITTVLTSVFFHQLFHIGMTLGMRVKAALIAAIYKKALTMSNEARKTSTVGEIVNLMSVDAQRMQDVVGYLWMVWSSPLQIVIAVYMLWNIMGPSVLAGLAVMILLIPINGVLASIQRKLQIQQMHLKDQRIKLMNEVLGGIKVLKLYAWELSFKDKVNEIRTKEMQTLKKYAYLGAVGTFTWTCAPFLVTLASFATYVLLGNNLDADTAFVSLSLFNILRFPINMMPNMVSYMVTASVSIKRIGRFLATGDIDLKNVLHNSRADAPITVENGNFAWGMGEDDLPILKDIDLQVKDNSLTAVVGAVGAGKSSLISAILGEMEKITGFVNVRGTTAYVPQQAWIQNASLRDNILFGKDFDAQKYNKVIEACALGPDLEILPGGDMTEIGEKGINLSGGQKQRVSLARAVYHDCDIYLLDDPLSAVDSHVGKHIFDHVVGPEGLLRKKTRILVTHGVHWLPKVDEVVVILNGKISEKGSYEELVSHDGAFAQFLKQYLLQEASDNDESEDEESRRKRHNTLRQTSLLGQKTVEEKDPDKNKDKERLVQDETSEVGRVRIPCRYLTRDTFYMAYCKALGVFMAIFLLLSFLVYQAASVASNIWLSAWTEDSYLKNESLSNTTQYGKRRDMYLGIYGALGIAQAFFVLLYAMVAAVSQVRAAAKLHEYMLHNILRSPMSFFDTTPIGRILNRFSRDIETVDNLLPQLIRSWLNTFFSVVSTIAVISYSTPIFLSVIIPLVIIYYFVQRFYIPTSRQLKRIESTTRSPIYVHFSETVTGASTIRAFDAQHRFINQSEDKVDHNLSFYFASIASNRWLGFRLEFIGALVVASAAIFAVVGKSTLSGGLVGLSISYALQVTSSLNWMVRMTSDLETNIVSVERINEYSETPPEADWYVQRSAPPISWPDEGKVAFEDYSTRYRPGMDLVLRGITANIAAGEKVGIVGRTGAGKSSLTMSLFRIIEAAGGSITIDGLNVSHLGLHQLRSKLTILPQDPVLFAGTLRMNLDPFDQYTDDKLWDSLKNAHLSEFIKSLANGLEYECGEGGQNLSVGQRQLVCLARTLLRKTKILILDEATAAVDLETDELIQRTIRQVFASCTILTIAHRLNTIMDNDRSWFWTKGKFVNSTLQGPFCRIRTASSTKWQRTPTLCLEDLLLVL</sequence>
<evidence type="ECO:0000256" key="3">
    <source>
        <dbReference type="ARBA" id="ARBA00009726"/>
    </source>
</evidence>
<evidence type="ECO:0000256" key="15">
    <source>
        <dbReference type="ARBA" id="ARBA00047523"/>
    </source>
</evidence>
<feature type="transmembrane region" description="Helical" evidence="17">
    <location>
        <begin position="1057"/>
        <end position="1077"/>
    </location>
</feature>
<organism evidence="20">
    <name type="scientific">Capitella teleta</name>
    <name type="common">Polychaete worm</name>
    <dbReference type="NCBI Taxonomy" id="283909"/>
    <lineage>
        <taxon>Eukaryota</taxon>
        <taxon>Metazoa</taxon>
        <taxon>Spiralia</taxon>
        <taxon>Lophotrochozoa</taxon>
        <taxon>Annelida</taxon>
        <taxon>Polychaeta</taxon>
        <taxon>Sedentaria</taxon>
        <taxon>Scolecida</taxon>
        <taxon>Capitellidae</taxon>
        <taxon>Capitella</taxon>
    </lineage>
</organism>
<dbReference type="GO" id="GO:0016887">
    <property type="term" value="F:ATP hydrolysis activity"/>
    <property type="evidence" value="ECO:0007669"/>
    <property type="project" value="InterPro"/>
</dbReference>
<dbReference type="NCBIfam" id="TIGR00957">
    <property type="entry name" value="MRP_assoc_pro"/>
    <property type="match status" value="1"/>
</dbReference>
<evidence type="ECO:0000259" key="18">
    <source>
        <dbReference type="PROSITE" id="PS50893"/>
    </source>
</evidence>
<feature type="domain" description="ABC transmembrane type-1" evidence="19">
    <location>
        <begin position="290"/>
        <end position="566"/>
    </location>
</feature>
<evidence type="ECO:0000256" key="2">
    <source>
        <dbReference type="ARBA" id="ARBA00004651"/>
    </source>
</evidence>
<reference evidence="21" key="3">
    <citation type="submission" date="2015-06" db="UniProtKB">
        <authorList>
            <consortium name="EnsemblMetazoa"/>
        </authorList>
    </citation>
    <scope>IDENTIFICATION</scope>
</reference>
<feature type="transmembrane region" description="Helical" evidence="17">
    <location>
        <begin position="126"/>
        <end position="145"/>
    </location>
</feature>
<feature type="domain" description="ABC transmembrane type-1" evidence="19">
    <location>
        <begin position="911"/>
        <end position="1199"/>
    </location>
</feature>
<keyword evidence="4" id="KW-0813">Transport</keyword>
<dbReference type="Pfam" id="PF00664">
    <property type="entry name" value="ABC_membrane"/>
    <property type="match status" value="2"/>
</dbReference>
<feature type="region of interest" description="Disordered" evidence="16">
    <location>
        <begin position="832"/>
        <end position="875"/>
    </location>
</feature>
<reference evidence="22" key="1">
    <citation type="submission" date="2012-12" db="EMBL/GenBank/DDBJ databases">
        <authorList>
            <person name="Hellsten U."/>
            <person name="Grimwood J."/>
            <person name="Chapman J.A."/>
            <person name="Shapiro H."/>
            <person name="Aerts A."/>
            <person name="Otillar R.P."/>
            <person name="Terry A.Y."/>
            <person name="Boore J.L."/>
            <person name="Simakov O."/>
            <person name="Marletaz F."/>
            <person name="Cho S.-J."/>
            <person name="Edsinger-Gonzales E."/>
            <person name="Havlak P."/>
            <person name="Kuo D.-H."/>
            <person name="Larsson T."/>
            <person name="Lv J."/>
            <person name="Arendt D."/>
            <person name="Savage R."/>
            <person name="Osoegawa K."/>
            <person name="de Jong P."/>
            <person name="Lindberg D.R."/>
            <person name="Seaver E.C."/>
            <person name="Weisblat D.A."/>
            <person name="Putnam N.H."/>
            <person name="Grigoriev I.V."/>
            <person name="Rokhsar D.S."/>
        </authorList>
    </citation>
    <scope>NUCLEOTIDE SEQUENCE</scope>
    <source>
        <strain evidence="22">I ESC-2004</strain>
    </source>
</reference>
<dbReference type="EMBL" id="KB291799">
    <property type="protein sequence ID" value="ELU18734.1"/>
    <property type="molecule type" value="Genomic_DNA"/>
</dbReference>
<dbReference type="Pfam" id="PF00005">
    <property type="entry name" value="ABC_tran"/>
    <property type="match status" value="2"/>
</dbReference>
<keyword evidence="5" id="KW-1003">Cell membrane</keyword>
<dbReference type="InterPro" id="IPR003439">
    <property type="entry name" value="ABC_transporter-like_ATP-bd"/>
</dbReference>
<feature type="transmembrane region" description="Helical" evidence="17">
    <location>
        <begin position="92"/>
        <end position="114"/>
    </location>
</feature>
<dbReference type="EnsemblMetazoa" id="CapteT229313">
    <property type="protein sequence ID" value="CapteP229313"/>
    <property type="gene ID" value="CapteG229313"/>
</dbReference>
<dbReference type="Gene3D" id="1.20.1560.10">
    <property type="entry name" value="ABC transporter type 1, transmembrane domain"/>
    <property type="match status" value="2"/>
</dbReference>
<dbReference type="InterPro" id="IPR036640">
    <property type="entry name" value="ABC1_TM_sf"/>
</dbReference>
<feature type="transmembrane region" description="Helical" evidence="17">
    <location>
        <begin position="165"/>
        <end position="185"/>
    </location>
</feature>
<dbReference type="CDD" id="cd18603">
    <property type="entry name" value="ABC_6TM_MRP1_2_3_6_D2_like"/>
    <property type="match status" value="1"/>
</dbReference>
<dbReference type="PROSITE" id="PS50893">
    <property type="entry name" value="ABC_TRANSPORTER_2"/>
    <property type="match status" value="2"/>
</dbReference>
<dbReference type="EMBL" id="AMQN01000510">
    <property type="status" value="NOT_ANNOTATED_CDS"/>
    <property type="molecule type" value="Genomic_DNA"/>
</dbReference>
<dbReference type="SMART" id="SM00382">
    <property type="entry name" value="AAA"/>
    <property type="match status" value="2"/>
</dbReference>
<protein>
    <recommendedName>
        <fullName evidence="14">ABC-type glutathione-S-conjugate transporter</fullName>
        <ecNumber evidence="14">7.6.2.3</ecNumber>
    </recommendedName>
</protein>
<keyword evidence="8" id="KW-0677">Repeat</keyword>
<evidence type="ECO:0000256" key="12">
    <source>
        <dbReference type="ARBA" id="ARBA00022989"/>
    </source>
</evidence>
<dbReference type="Gene3D" id="3.40.50.300">
    <property type="entry name" value="P-loop containing nucleotide triphosphate hydrolases"/>
    <property type="match status" value="2"/>
</dbReference>
<keyword evidence="7 17" id="KW-0812">Transmembrane</keyword>
<dbReference type="InterPro" id="IPR017871">
    <property type="entry name" value="ABC_transporter-like_CS"/>
</dbReference>
<evidence type="ECO:0000256" key="7">
    <source>
        <dbReference type="ARBA" id="ARBA00022692"/>
    </source>
</evidence>
<dbReference type="Pfam" id="PF24357">
    <property type="entry name" value="TMD0_ABC"/>
    <property type="match status" value="1"/>
</dbReference>
<evidence type="ECO:0000256" key="1">
    <source>
        <dbReference type="ARBA" id="ARBA00004128"/>
    </source>
</evidence>
<comment type="catalytic activity">
    <reaction evidence="15">
        <text>leukotriene C4(in) + ATP + H2O = leukotriene C4(out) + ADP + phosphate + H(+)</text>
        <dbReference type="Rhea" id="RHEA:38963"/>
        <dbReference type="ChEBI" id="CHEBI:15377"/>
        <dbReference type="ChEBI" id="CHEBI:15378"/>
        <dbReference type="ChEBI" id="CHEBI:30616"/>
        <dbReference type="ChEBI" id="CHEBI:43474"/>
        <dbReference type="ChEBI" id="CHEBI:57973"/>
        <dbReference type="ChEBI" id="CHEBI:456216"/>
    </reaction>
    <physiologicalReaction direction="left-to-right" evidence="15">
        <dbReference type="Rhea" id="RHEA:38964"/>
    </physiologicalReaction>
</comment>
<evidence type="ECO:0000313" key="22">
    <source>
        <dbReference type="Proteomes" id="UP000014760"/>
    </source>
</evidence>
<evidence type="ECO:0000256" key="10">
    <source>
        <dbReference type="ARBA" id="ARBA00022840"/>
    </source>
</evidence>
<feature type="domain" description="ABC transporter" evidence="18">
    <location>
        <begin position="598"/>
        <end position="824"/>
    </location>
</feature>
<evidence type="ECO:0000313" key="20">
    <source>
        <dbReference type="EMBL" id="ELU18734.1"/>
    </source>
</evidence>
<dbReference type="InterPro" id="IPR011527">
    <property type="entry name" value="ABC1_TM_dom"/>
</dbReference>
<dbReference type="FunFam" id="1.20.1560.10:FF:000020">
    <property type="entry name" value="ABC metal ion transporter"/>
    <property type="match status" value="1"/>
</dbReference>
<dbReference type="InterPro" id="IPR050173">
    <property type="entry name" value="ABC_transporter_C-like"/>
</dbReference>
<dbReference type="SUPFAM" id="SSF52540">
    <property type="entry name" value="P-loop containing nucleoside triphosphate hydrolases"/>
    <property type="match status" value="2"/>
</dbReference>
<dbReference type="STRING" id="283909.R7VJB8"/>
<dbReference type="Proteomes" id="UP000014760">
    <property type="component" value="Unassembled WGS sequence"/>
</dbReference>
<feature type="transmembrane region" description="Helical" evidence="17">
    <location>
        <begin position="397"/>
        <end position="419"/>
    </location>
</feature>
<comment type="similarity">
    <text evidence="3">Belongs to the ABC transporter superfamily. ABCC family. Conjugate transporter (TC 3.A.1.208) subfamily.</text>
</comment>
<evidence type="ECO:0000256" key="6">
    <source>
        <dbReference type="ARBA" id="ARBA00022554"/>
    </source>
</evidence>
<name>R7VJB8_CAPTE</name>
<dbReference type="CDD" id="cd03250">
    <property type="entry name" value="ABCC_MRP_domain1"/>
    <property type="match status" value="1"/>
</dbReference>
<dbReference type="PROSITE" id="PS00211">
    <property type="entry name" value="ABC_TRANSPORTER_1"/>
    <property type="match status" value="2"/>
</dbReference>
<keyword evidence="12 17" id="KW-1133">Transmembrane helix</keyword>
<keyword evidence="10" id="KW-0067">ATP-binding</keyword>
<keyword evidence="11" id="KW-1278">Translocase</keyword>
<evidence type="ECO:0000256" key="16">
    <source>
        <dbReference type="SAM" id="MobiDB-lite"/>
    </source>
</evidence>
<dbReference type="InterPro" id="IPR027417">
    <property type="entry name" value="P-loop_NTPase"/>
</dbReference>
<evidence type="ECO:0000256" key="9">
    <source>
        <dbReference type="ARBA" id="ARBA00022741"/>
    </source>
</evidence>
<dbReference type="GO" id="GO:0015431">
    <property type="term" value="F:ABC-type glutathione S-conjugate transporter activity"/>
    <property type="evidence" value="ECO:0007669"/>
    <property type="project" value="UniProtKB-EC"/>
</dbReference>
<dbReference type="InterPro" id="IPR005292">
    <property type="entry name" value="MRP"/>
</dbReference>
<evidence type="ECO:0000313" key="21">
    <source>
        <dbReference type="EnsemblMetazoa" id="CapteP229313"/>
    </source>
</evidence>
<feature type="transmembrane region" description="Helical" evidence="17">
    <location>
        <begin position="60"/>
        <end position="80"/>
    </location>
</feature>
<keyword evidence="13 17" id="KW-0472">Membrane</keyword>
<dbReference type="GO" id="GO:0000323">
    <property type="term" value="C:lytic vacuole"/>
    <property type="evidence" value="ECO:0007669"/>
    <property type="project" value="UniProtKB-ARBA"/>
</dbReference>
<dbReference type="FunFam" id="3.40.50.300:FF:000074">
    <property type="entry name" value="Multidrug resistance-associated protein 5 isoform 1"/>
    <property type="match status" value="1"/>
</dbReference>
<dbReference type="FunFam" id="1.20.1560.10:FF:000001">
    <property type="entry name" value="ATP-binding cassette subfamily C member 1"/>
    <property type="match status" value="1"/>
</dbReference>
<dbReference type="CDD" id="cd18595">
    <property type="entry name" value="ABC_6TM_MRP1_2_3_6_D1_like"/>
    <property type="match status" value="1"/>
</dbReference>
<dbReference type="InterPro" id="IPR056227">
    <property type="entry name" value="TMD0_ABC"/>
</dbReference>
<dbReference type="OMA" id="LRMITNI"/>
<feature type="transmembrane region" description="Helical" evidence="17">
    <location>
        <begin position="28"/>
        <end position="48"/>
    </location>
</feature>
<evidence type="ECO:0000256" key="11">
    <source>
        <dbReference type="ARBA" id="ARBA00022967"/>
    </source>
</evidence>
<dbReference type="CDD" id="cd03244">
    <property type="entry name" value="ABCC_MRP_domain2"/>
    <property type="match status" value="1"/>
</dbReference>